<sequence>MHTDRYNGPVMTRRTLLGATALGIGTLMLTACTTPGTTKGAATERAGRAARMTIGTRPQNSLNPALVNHVAMVQRLVYDGLLGFDAAGKIVGVLADSFEWADDAFTTVDLTLKPGLLFSDGDALDADAVVKSFTYFQKAAGPEASLYRGIAAKKTGDMSVRFRSETSNPDLPFMLTNVYYGGSVISPTGVSNPGSLETESHGIGPYVYGTMKAGVEYQLVANDKYFDASRVHFDKIVLPILDTEAAQTQSLMAGQCDLTYGGTLTASWTSVTTSSSLTLTLGTPAWAGLNLLDRTGQLVPALGNQKVRQAIMYALDRKAITEAVYGSDASPRVQPANESWLGFDSSLESTYGYDLEKAKKLLEEAGYAKGFTLPVAVAAGDVGETLLQAMDGYLRKVGISLDIKTTTDISALITLLNSGSIAGTSFPTNGQYSVAQLIDSYFTENAGLNPLHQVDDRLLALYTAARQSNAKEDWTAVIAYLNEQALTIPISNTPDAWISRDTVDVGGAYNSKAGIFDVTQIAAAQ</sequence>
<dbReference type="InterPro" id="IPR000914">
    <property type="entry name" value="SBP_5_dom"/>
</dbReference>
<evidence type="ECO:0000256" key="3">
    <source>
        <dbReference type="ARBA" id="ARBA00022729"/>
    </source>
</evidence>
<gene>
    <name evidence="5" type="ORF">PU630_14705</name>
</gene>
<dbReference type="PROSITE" id="PS51257">
    <property type="entry name" value="PROKAR_LIPOPROTEIN"/>
    <property type="match status" value="1"/>
</dbReference>
<evidence type="ECO:0000259" key="4">
    <source>
        <dbReference type="Pfam" id="PF00496"/>
    </source>
</evidence>
<dbReference type="PANTHER" id="PTHR30290:SF9">
    <property type="entry name" value="OLIGOPEPTIDE-BINDING PROTEIN APPA"/>
    <property type="match status" value="1"/>
</dbReference>
<dbReference type="PROSITE" id="PS51318">
    <property type="entry name" value="TAT"/>
    <property type="match status" value="1"/>
</dbReference>
<evidence type="ECO:0000313" key="5">
    <source>
        <dbReference type="EMBL" id="WEG08477.1"/>
    </source>
</evidence>
<keyword evidence="3" id="KW-0732">Signal</keyword>
<dbReference type="Pfam" id="PF00496">
    <property type="entry name" value="SBP_bac_5"/>
    <property type="match status" value="1"/>
</dbReference>
<dbReference type="PANTHER" id="PTHR30290">
    <property type="entry name" value="PERIPLASMIC BINDING COMPONENT OF ABC TRANSPORTER"/>
    <property type="match status" value="1"/>
</dbReference>
<dbReference type="InterPro" id="IPR006311">
    <property type="entry name" value="TAT_signal"/>
</dbReference>
<dbReference type="RefSeq" id="WP_275277805.1">
    <property type="nucleotide sequence ID" value="NZ_CP119108.1"/>
</dbReference>
<dbReference type="Gene3D" id="3.10.105.10">
    <property type="entry name" value="Dipeptide-binding Protein, Domain 3"/>
    <property type="match status" value="1"/>
</dbReference>
<evidence type="ECO:0000256" key="2">
    <source>
        <dbReference type="ARBA" id="ARBA00022448"/>
    </source>
</evidence>
<comment type="similarity">
    <text evidence="1">Belongs to the bacterial solute-binding protein 5 family.</text>
</comment>
<organism evidence="5 6">
    <name type="scientific">Microbacterium horticulturae</name>
    <dbReference type="NCBI Taxonomy" id="3028316"/>
    <lineage>
        <taxon>Bacteria</taxon>
        <taxon>Bacillati</taxon>
        <taxon>Actinomycetota</taxon>
        <taxon>Actinomycetes</taxon>
        <taxon>Micrococcales</taxon>
        <taxon>Microbacteriaceae</taxon>
        <taxon>Microbacterium</taxon>
    </lineage>
</organism>
<dbReference type="InterPro" id="IPR039424">
    <property type="entry name" value="SBP_5"/>
</dbReference>
<keyword evidence="2" id="KW-0813">Transport</keyword>
<accession>A0ABY8BY97</accession>
<evidence type="ECO:0000313" key="6">
    <source>
        <dbReference type="Proteomes" id="UP001214553"/>
    </source>
</evidence>
<proteinExistence type="inferred from homology"/>
<dbReference type="EMBL" id="CP119108">
    <property type="protein sequence ID" value="WEG08477.1"/>
    <property type="molecule type" value="Genomic_DNA"/>
</dbReference>
<dbReference type="Gene3D" id="3.40.190.10">
    <property type="entry name" value="Periplasmic binding protein-like II"/>
    <property type="match status" value="1"/>
</dbReference>
<protein>
    <submittedName>
        <fullName evidence="5">ABC transporter substrate-binding protein</fullName>
    </submittedName>
</protein>
<dbReference type="Proteomes" id="UP001214553">
    <property type="component" value="Chromosome"/>
</dbReference>
<evidence type="ECO:0000256" key="1">
    <source>
        <dbReference type="ARBA" id="ARBA00005695"/>
    </source>
</evidence>
<dbReference type="SUPFAM" id="SSF53850">
    <property type="entry name" value="Periplasmic binding protein-like II"/>
    <property type="match status" value="1"/>
</dbReference>
<feature type="domain" description="Solute-binding protein family 5" evidence="4">
    <location>
        <begin position="89"/>
        <end position="409"/>
    </location>
</feature>
<name>A0ABY8BY97_9MICO</name>
<reference evidence="5 6" key="1">
    <citation type="submission" date="2023-03" db="EMBL/GenBank/DDBJ databases">
        <title>Genome sequence of Microbacterium sp. KACC 23027.</title>
        <authorList>
            <person name="Kim S."/>
            <person name="Heo J."/>
            <person name="Kwon S.-W."/>
        </authorList>
    </citation>
    <scope>NUCLEOTIDE SEQUENCE [LARGE SCALE GENOMIC DNA]</scope>
    <source>
        <strain evidence="5 6">KACC 23027</strain>
    </source>
</reference>
<keyword evidence="6" id="KW-1185">Reference proteome</keyword>